<dbReference type="Proteomes" id="UP000477920">
    <property type="component" value="Unassembled WGS sequence"/>
</dbReference>
<dbReference type="EMBL" id="WBPB01000012">
    <property type="protein sequence ID" value="KAB2500815.1"/>
    <property type="molecule type" value="Genomic_DNA"/>
</dbReference>
<gene>
    <name evidence="2" type="ORF">F8158_06675</name>
</gene>
<evidence type="ECO:0000313" key="3">
    <source>
        <dbReference type="Proteomes" id="UP000477920"/>
    </source>
</evidence>
<evidence type="ECO:0000256" key="1">
    <source>
        <dbReference type="SAM" id="MobiDB-lite"/>
    </source>
</evidence>
<feature type="compositionally biased region" description="Polar residues" evidence="1">
    <location>
        <begin position="66"/>
        <end position="77"/>
    </location>
</feature>
<feature type="region of interest" description="Disordered" evidence="1">
    <location>
        <begin position="57"/>
        <end position="77"/>
    </location>
</feature>
<protein>
    <submittedName>
        <fullName evidence="2">Uncharacterized protein</fullName>
    </submittedName>
</protein>
<accession>A0AB34DAH5</accession>
<sequence>KKITEDEQGQGRNDGKGSFSVDTFLALCYSCKLSKEDLEDMTIGDCLDYIDEYVELRNPKKEQENTRTASQSDFDSF</sequence>
<evidence type="ECO:0000313" key="2">
    <source>
        <dbReference type="EMBL" id="KAB2500815.1"/>
    </source>
</evidence>
<organism evidence="2 3">
    <name type="scientific">Bacillus cereus</name>
    <dbReference type="NCBI Taxonomy" id="1396"/>
    <lineage>
        <taxon>Bacteria</taxon>
        <taxon>Bacillati</taxon>
        <taxon>Bacillota</taxon>
        <taxon>Bacilli</taxon>
        <taxon>Bacillales</taxon>
        <taxon>Bacillaceae</taxon>
        <taxon>Bacillus</taxon>
        <taxon>Bacillus cereus group</taxon>
    </lineage>
</organism>
<reference evidence="2 3" key="1">
    <citation type="submission" date="2019-10" db="EMBL/GenBank/DDBJ databases">
        <title>Bacillus from the desert of Cuatro Cinegas, Coahuila.</title>
        <authorList>
            <person name="Olmedo-Alvarez G."/>
            <person name="Saldana S."/>
            <person name="Barcelo D."/>
        </authorList>
    </citation>
    <scope>NUCLEOTIDE SEQUENCE [LARGE SCALE GENOMIC DNA]</scope>
    <source>
        <strain evidence="2 3">CH101a_3T</strain>
    </source>
</reference>
<name>A0AB34DAH5_BACCE</name>
<feature type="non-terminal residue" evidence="2">
    <location>
        <position position="1"/>
    </location>
</feature>
<proteinExistence type="predicted"/>
<comment type="caution">
    <text evidence="2">The sequence shown here is derived from an EMBL/GenBank/DDBJ whole genome shotgun (WGS) entry which is preliminary data.</text>
</comment>
<dbReference type="AlphaFoldDB" id="A0AB34DAH5"/>